<dbReference type="InterPro" id="IPR011053">
    <property type="entry name" value="Single_hybrid_motif"/>
</dbReference>
<proteinExistence type="predicted"/>
<accession>A0A2S0RGM4</accession>
<reference evidence="1 2" key="1">
    <citation type="submission" date="2018-04" db="EMBL/GenBank/DDBJ databases">
        <title>Genome sequencing of Flavobacterium sp. HYN0048.</title>
        <authorList>
            <person name="Yi H."/>
            <person name="Baek C."/>
        </authorList>
    </citation>
    <scope>NUCLEOTIDE SEQUENCE [LARGE SCALE GENOMIC DNA]</scope>
    <source>
        <strain evidence="1 2">HYN0048</strain>
    </source>
</reference>
<sequence length="91" mass="10461">MKNKIPTITELRIVPSMSVNRDSTLTKWLVKDRQLVYKDQTIAIFESVGWELEYQSESDGIIIQTILEGEQILSGTIFCVIKSYRSNSHIL</sequence>
<dbReference type="Gene3D" id="2.40.50.100">
    <property type="match status" value="1"/>
</dbReference>
<dbReference type="EMBL" id="CP028811">
    <property type="protein sequence ID" value="AWA31087.1"/>
    <property type="molecule type" value="Genomic_DNA"/>
</dbReference>
<gene>
    <name evidence="1" type="ORF">HYN48_13875</name>
</gene>
<dbReference type="SUPFAM" id="SSF51230">
    <property type="entry name" value="Single hybrid motif"/>
    <property type="match status" value="1"/>
</dbReference>
<dbReference type="AlphaFoldDB" id="A0A2S0RGM4"/>
<name>A0A2S0RGM4_9FLAO</name>
<dbReference type="RefSeq" id="WP_108372739.1">
    <property type="nucleotide sequence ID" value="NZ_CP028811.1"/>
</dbReference>
<dbReference type="Proteomes" id="UP000244193">
    <property type="component" value="Chromosome"/>
</dbReference>
<evidence type="ECO:0000313" key="1">
    <source>
        <dbReference type="EMBL" id="AWA31087.1"/>
    </source>
</evidence>
<protein>
    <recommendedName>
        <fullName evidence="3">Lipoyl-binding domain-containing protein</fullName>
    </recommendedName>
</protein>
<evidence type="ECO:0008006" key="3">
    <source>
        <dbReference type="Google" id="ProtNLM"/>
    </source>
</evidence>
<organism evidence="1 2">
    <name type="scientific">Flavobacterium magnum</name>
    <dbReference type="NCBI Taxonomy" id="2162713"/>
    <lineage>
        <taxon>Bacteria</taxon>
        <taxon>Pseudomonadati</taxon>
        <taxon>Bacteroidota</taxon>
        <taxon>Flavobacteriia</taxon>
        <taxon>Flavobacteriales</taxon>
        <taxon>Flavobacteriaceae</taxon>
        <taxon>Flavobacterium</taxon>
    </lineage>
</organism>
<dbReference type="KEGG" id="fmg:HYN48_13875"/>
<keyword evidence="2" id="KW-1185">Reference proteome</keyword>
<evidence type="ECO:0000313" key="2">
    <source>
        <dbReference type="Proteomes" id="UP000244193"/>
    </source>
</evidence>